<evidence type="ECO:0000313" key="10">
    <source>
        <dbReference type="Proteomes" id="UP001216329"/>
    </source>
</evidence>
<dbReference type="GO" id="GO:0009279">
    <property type="term" value="C:cell outer membrane"/>
    <property type="evidence" value="ECO:0007669"/>
    <property type="project" value="UniProtKB-SubCell"/>
</dbReference>
<dbReference type="Gene3D" id="1.20.1600.10">
    <property type="entry name" value="Outer membrane efflux proteins (OEP)"/>
    <property type="match status" value="1"/>
</dbReference>
<name>A0AAJ5WLI7_9PSED</name>
<comment type="subcellular location">
    <subcellularLocation>
        <location evidence="8">Cell outer membrane</location>
        <topology evidence="8">Lipid-anchor</topology>
    </subcellularLocation>
</comment>
<evidence type="ECO:0000256" key="6">
    <source>
        <dbReference type="ARBA" id="ARBA00023237"/>
    </source>
</evidence>
<evidence type="ECO:0000256" key="3">
    <source>
        <dbReference type="ARBA" id="ARBA00022692"/>
    </source>
</evidence>
<dbReference type="NCBIfam" id="TIGR01845">
    <property type="entry name" value="outer_NodT"/>
    <property type="match status" value="1"/>
</dbReference>
<dbReference type="GO" id="GO:0015562">
    <property type="term" value="F:efflux transmembrane transporter activity"/>
    <property type="evidence" value="ECO:0007669"/>
    <property type="project" value="InterPro"/>
</dbReference>
<dbReference type="PROSITE" id="PS51257">
    <property type="entry name" value="PROKAR_LIPOPROTEIN"/>
    <property type="match status" value="1"/>
</dbReference>
<dbReference type="InterPro" id="IPR003423">
    <property type="entry name" value="OMP_efflux"/>
</dbReference>
<dbReference type="EMBL" id="CP119325">
    <property type="protein sequence ID" value="WEK32633.1"/>
    <property type="molecule type" value="Genomic_DNA"/>
</dbReference>
<dbReference type="AlphaFoldDB" id="A0AAJ5WLI7"/>
<dbReference type="InterPro" id="IPR010131">
    <property type="entry name" value="MdtP/NodT-like"/>
</dbReference>
<keyword evidence="7 8" id="KW-0449">Lipoprotein</keyword>
<evidence type="ECO:0000256" key="2">
    <source>
        <dbReference type="ARBA" id="ARBA00022452"/>
    </source>
</evidence>
<protein>
    <submittedName>
        <fullName evidence="9">Efflux transporter outer membrane subunit</fullName>
    </submittedName>
</protein>
<keyword evidence="3 8" id="KW-0812">Transmembrane</keyword>
<reference evidence="9" key="1">
    <citation type="submission" date="2023-03" db="EMBL/GenBank/DDBJ databases">
        <title>Andean soil-derived lignocellulolytic bacterial consortium as a source of novel taxa and putative plastic-active enzymes.</title>
        <authorList>
            <person name="Diaz-Garcia L."/>
            <person name="Chuvochina M."/>
            <person name="Feuerriegel G."/>
            <person name="Bunk B."/>
            <person name="Sproer C."/>
            <person name="Streit W.R."/>
            <person name="Rodriguez L.M."/>
            <person name="Overmann J."/>
            <person name="Jimenez D.J."/>
        </authorList>
    </citation>
    <scope>NUCLEOTIDE SEQUENCE</scope>
    <source>
        <strain evidence="9">MAG 876</strain>
    </source>
</reference>
<proteinExistence type="inferred from homology"/>
<gene>
    <name evidence="9" type="ORF">P0Y58_10705</name>
</gene>
<keyword evidence="6" id="KW-0998">Cell outer membrane</keyword>
<comment type="similarity">
    <text evidence="1 8">Belongs to the outer membrane factor (OMF) (TC 1.B.17) family.</text>
</comment>
<sequence length="474" mass="51245">MTMTRTPLFFLLPLLPLLGACSHTPAPLDSGIAAPASWHTPAGGTVASTQWWTSFNSAQLSQLIEQARQGSHDLRAAMARVRQAQADLRIAGGPLLPSLDASADAYQQRLLRGQGYSEQDASSYKRTYRYFNTALTASYELDFWGGNAAARDSARFGLQATALDRDTLELSLTSSVAETYLSALAAREQARIASLNLENADKVLNLVRTRFQAGSSTALELAQQESLVASQQRQLPLYQQQARDAQITLATLLGVPVQAVELADQPFDQLSGPSIAAGIPSQLLTRRPDIAGAEARLAAAQADVTVARAALFPTVSLTASLATGDRKAIDLLRNPALNLGAGLTAPIFNNGALRATRDRAIARQEELLEAYRGVLITSFGEVEKALNSVDGLDRQTRWQNEELAQAQRAFDLAENRYRAGAEDLLSVLEAQRSLFTAQAERVRLREARLQASVALYKALGGGWMAGTTLDLQRR</sequence>
<dbReference type="PANTHER" id="PTHR30203:SF33">
    <property type="entry name" value="BLR4455 PROTEIN"/>
    <property type="match status" value="1"/>
</dbReference>
<accession>A0AAJ5WLI7</accession>
<evidence type="ECO:0000256" key="5">
    <source>
        <dbReference type="ARBA" id="ARBA00023139"/>
    </source>
</evidence>
<dbReference type="Pfam" id="PF02321">
    <property type="entry name" value="OEP"/>
    <property type="match status" value="2"/>
</dbReference>
<keyword evidence="4 8" id="KW-0472">Membrane</keyword>
<evidence type="ECO:0000256" key="8">
    <source>
        <dbReference type="RuleBase" id="RU362097"/>
    </source>
</evidence>
<keyword evidence="2 8" id="KW-1134">Transmembrane beta strand</keyword>
<evidence type="ECO:0000256" key="7">
    <source>
        <dbReference type="ARBA" id="ARBA00023288"/>
    </source>
</evidence>
<evidence type="ECO:0000256" key="1">
    <source>
        <dbReference type="ARBA" id="ARBA00007613"/>
    </source>
</evidence>
<dbReference type="PANTHER" id="PTHR30203">
    <property type="entry name" value="OUTER MEMBRANE CATION EFFLUX PROTEIN"/>
    <property type="match status" value="1"/>
</dbReference>
<evidence type="ECO:0000313" key="9">
    <source>
        <dbReference type="EMBL" id="WEK32633.1"/>
    </source>
</evidence>
<dbReference type="SUPFAM" id="SSF56954">
    <property type="entry name" value="Outer membrane efflux proteins (OEP)"/>
    <property type="match status" value="1"/>
</dbReference>
<dbReference type="Gene3D" id="2.20.200.10">
    <property type="entry name" value="Outer membrane efflux proteins (OEP)"/>
    <property type="match status" value="1"/>
</dbReference>
<evidence type="ECO:0000256" key="4">
    <source>
        <dbReference type="ARBA" id="ARBA00023136"/>
    </source>
</evidence>
<keyword evidence="5 8" id="KW-0564">Palmitate</keyword>
<organism evidence="9 10">
    <name type="scientific">Candidatus Pseudomonas phytovorans</name>
    <dbReference type="NCBI Taxonomy" id="3121377"/>
    <lineage>
        <taxon>Bacteria</taxon>
        <taxon>Pseudomonadati</taxon>
        <taxon>Pseudomonadota</taxon>
        <taxon>Gammaproteobacteria</taxon>
        <taxon>Pseudomonadales</taxon>
        <taxon>Pseudomonadaceae</taxon>
        <taxon>Pseudomonas</taxon>
    </lineage>
</organism>
<dbReference type="Proteomes" id="UP001216329">
    <property type="component" value="Chromosome"/>
</dbReference>